<accession>A0A0K8MD96</accession>
<protein>
    <submittedName>
        <fullName evidence="1">Uncharacterized protein</fullName>
    </submittedName>
</protein>
<dbReference type="STRING" id="1629334.Cva_00841"/>
<keyword evidence="2" id="KW-1185">Reference proteome</keyword>
<dbReference type="Proteomes" id="UP000036771">
    <property type="component" value="Unassembled WGS sequence"/>
</dbReference>
<evidence type="ECO:0000313" key="1">
    <source>
        <dbReference type="EMBL" id="GAO98193.1"/>
    </source>
</evidence>
<evidence type="ECO:0000313" key="2">
    <source>
        <dbReference type="Proteomes" id="UP000036771"/>
    </source>
</evidence>
<gene>
    <name evidence="1" type="ORF">Cva_00841</name>
</gene>
<organism evidence="1 2">
    <name type="scientific">Caedimonas varicaedens</name>
    <dbReference type="NCBI Taxonomy" id="1629334"/>
    <lineage>
        <taxon>Bacteria</taxon>
        <taxon>Pseudomonadati</taxon>
        <taxon>Pseudomonadota</taxon>
        <taxon>Alphaproteobacteria</taxon>
        <taxon>Holosporales</taxon>
        <taxon>Caedimonadaceae</taxon>
        <taxon>Caedimonas</taxon>
    </lineage>
</organism>
<dbReference type="AlphaFoldDB" id="A0A0K8MD96"/>
<proteinExistence type="predicted"/>
<reference evidence="1 2" key="1">
    <citation type="submission" date="2015-03" db="EMBL/GenBank/DDBJ databases">
        <title>Caedibacter varicaedens, whole genome shotgun sequence.</title>
        <authorList>
            <person name="Suzuki H."/>
            <person name="Dapper A.L."/>
            <person name="Gibson A.K."/>
            <person name="Jackson C."/>
            <person name="Lee H."/>
            <person name="Pejaver V.R."/>
            <person name="Doak T."/>
            <person name="Lynch M."/>
        </authorList>
    </citation>
    <scope>NUCLEOTIDE SEQUENCE [LARGE SCALE GENOMIC DNA]</scope>
</reference>
<sequence length="121" mass="13970">MSKKQHVKSRLMPADIPVREIKRELTQEEIFALFNEQMDVEKGDACVLFKADGTFMVHTADEEENWEAAASYGAFMANVLPFIMAYPDILKQVMRLYLAEHAVDVQRDLFLHFVTSEETKN</sequence>
<dbReference type="EMBL" id="BBVC01000030">
    <property type="protein sequence ID" value="GAO98193.1"/>
    <property type="molecule type" value="Genomic_DNA"/>
</dbReference>
<name>A0A0K8MD96_9PROT</name>
<comment type="caution">
    <text evidence="1">The sequence shown here is derived from an EMBL/GenBank/DDBJ whole genome shotgun (WGS) entry which is preliminary data.</text>
</comment>